<organism evidence="2 3">
    <name type="scientific">Peronospora destructor</name>
    <dbReference type="NCBI Taxonomy" id="86335"/>
    <lineage>
        <taxon>Eukaryota</taxon>
        <taxon>Sar</taxon>
        <taxon>Stramenopiles</taxon>
        <taxon>Oomycota</taxon>
        <taxon>Peronosporomycetes</taxon>
        <taxon>Peronosporales</taxon>
        <taxon>Peronosporaceae</taxon>
        <taxon>Peronospora</taxon>
    </lineage>
</organism>
<feature type="region of interest" description="Disordered" evidence="1">
    <location>
        <begin position="375"/>
        <end position="436"/>
    </location>
</feature>
<sequence>MATRFLSLDVPAPRDLSGSELENPYTSLSDSNLAEAFTSRQTHQSDDLEDQDNEAFRLAMSAMRLYEEERGPNLQVTEKTRQAALTKMMEVYAREIERSHSDDFVPYRGTTSDSCQPNHDVDILPLLRQTASDDRPPSFYGSPLPGFSHDDMIPAHRRHRRAPSSKRSRGAHCRIFRKNTYTSTFMAKKTTSEDTYKYRDLSDLTTSAFQAFHLNSPEPKNASKLPVNAIESFEDMDSSRNGYKQDADCFQPSVQFPSNTHVQLKSDTNGGLSGAACAVYDSIESREGSKVVWRQNSIYGVADLDTFSDMDLTDLPHLMRKDDADTAAQSSFADLQDWTGCDAHGTDNGGVEYGPEPCLSDLLSSLHLEGIQHVDDDDSESQSSDASSQIDWQSSLQNKYPREQGRHETQSESSEESMVTQNDEQPQRHYGKPPSTLELLSEYCDSEHSSMLSHLKFEGSQPDLESEYLEAIENANNQQMVPVEEGR</sequence>
<gene>
    <name evidence="2" type="ORF">PDE001_LOCUS187</name>
</gene>
<dbReference type="AlphaFoldDB" id="A0AAV0SVD8"/>
<feature type="compositionally biased region" description="Basic and acidic residues" evidence="1">
    <location>
        <begin position="400"/>
        <end position="410"/>
    </location>
</feature>
<protein>
    <submittedName>
        <fullName evidence="2">Uncharacterized protein</fullName>
    </submittedName>
</protein>
<comment type="caution">
    <text evidence="2">The sequence shown here is derived from an EMBL/GenBank/DDBJ whole genome shotgun (WGS) entry which is preliminary data.</text>
</comment>
<evidence type="ECO:0000313" key="3">
    <source>
        <dbReference type="Proteomes" id="UP001162029"/>
    </source>
</evidence>
<dbReference type="EMBL" id="CANTFM010000028">
    <property type="protein sequence ID" value="CAI5709043.1"/>
    <property type="molecule type" value="Genomic_DNA"/>
</dbReference>
<keyword evidence="3" id="KW-1185">Reference proteome</keyword>
<feature type="compositionally biased region" description="Low complexity" evidence="1">
    <location>
        <begin position="381"/>
        <end position="395"/>
    </location>
</feature>
<evidence type="ECO:0000313" key="2">
    <source>
        <dbReference type="EMBL" id="CAI5709043.1"/>
    </source>
</evidence>
<reference evidence="2" key="1">
    <citation type="submission" date="2022-12" db="EMBL/GenBank/DDBJ databases">
        <authorList>
            <person name="Webb A."/>
        </authorList>
    </citation>
    <scope>NUCLEOTIDE SEQUENCE</scope>
    <source>
        <strain evidence="2">Pd1</strain>
    </source>
</reference>
<dbReference type="Proteomes" id="UP001162029">
    <property type="component" value="Unassembled WGS sequence"/>
</dbReference>
<feature type="compositionally biased region" description="Polar residues" evidence="1">
    <location>
        <begin position="24"/>
        <end position="42"/>
    </location>
</feature>
<proteinExistence type="predicted"/>
<evidence type="ECO:0000256" key="1">
    <source>
        <dbReference type="SAM" id="MobiDB-lite"/>
    </source>
</evidence>
<name>A0AAV0SVD8_9STRA</name>
<accession>A0AAV0SVD8</accession>
<feature type="region of interest" description="Disordered" evidence="1">
    <location>
        <begin position="1"/>
        <end position="52"/>
    </location>
</feature>